<dbReference type="Proteomes" id="UP000827092">
    <property type="component" value="Unassembled WGS sequence"/>
</dbReference>
<proteinExistence type="predicted"/>
<dbReference type="AlphaFoldDB" id="A0AAV6VKC3"/>
<name>A0AAV6VKC3_9ARAC</name>
<organism evidence="1 2">
    <name type="scientific">Oedothorax gibbosus</name>
    <dbReference type="NCBI Taxonomy" id="931172"/>
    <lineage>
        <taxon>Eukaryota</taxon>
        <taxon>Metazoa</taxon>
        <taxon>Ecdysozoa</taxon>
        <taxon>Arthropoda</taxon>
        <taxon>Chelicerata</taxon>
        <taxon>Arachnida</taxon>
        <taxon>Araneae</taxon>
        <taxon>Araneomorphae</taxon>
        <taxon>Entelegynae</taxon>
        <taxon>Araneoidea</taxon>
        <taxon>Linyphiidae</taxon>
        <taxon>Erigoninae</taxon>
        <taxon>Oedothorax</taxon>
    </lineage>
</organism>
<protein>
    <submittedName>
        <fullName evidence="1">Uncharacterized protein</fullName>
    </submittedName>
</protein>
<evidence type="ECO:0000313" key="1">
    <source>
        <dbReference type="EMBL" id="KAG8196344.1"/>
    </source>
</evidence>
<dbReference type="EMBL" id="JAFNEN010000072">
    <property type="protein sequence ID" value="KAG8196344.1"/>
    <property type="molecule type" value="Genomic_DNA"/>
</dbReference>
<gene>
    <name evidence="1" type="ORF">JTE90_013827</name>
</gene>
<reference evidence="1 2" key="1">
    <citation type="journal article" date="2022" name="Nat. Ecol. Evol.">
        <title>A masculinizing supergene underlies an exaggerated male reproductive morph in a spider.</title>
        <authorList>
            <person name="Hendrickx F."/>
            <person name="De Corte Z."/>
            <person name="Sonet G."/>
            <person name="Van Belleghem S.M."/>
            <person name="Kostlbacher S."/>
            <person name="Vangestel C."/>
        </authorList>
    </citation>
    <scope>NUCLEOTIDE SEQUENCE [LARGE SCALE GENOMIC DNA]</scope>
    <source>
        <strain evidence="1">W744_W776</strain>
    </source>
</reference>
<accession>A0AAV6VKC3</accession>
<comment type="caution">
    <text evidence="1">The sequence shown here is derived from an EMBL/GenBank/DDBJ whole genome shotgun (WGS) entry which is preliminary data.</text>
</comment>
<sequence>MDTREVIDVKRKSSHFGSICLWRSAFSLTLPLSAASSPSLYRPPPHPPSIGRLLTLPLSAASSPSLYRPPPHPPSIGRLRILPLSAVSSPSLYRPPPQPPPIGNSL</sequence>
<evidence type="ECO:0000313" key="2">
    <source>
        <dbReference type="Proteomes" id="UP000827092"/>
    </source>
</evidence>
<keyword evidence="2" id="KW-1185">Reference proteome</keyword>